<keyword evidence="4 7" id="KW-0812">Transmembrane</keyword>
<feature type="transmembrane region" description="Helical" evidence="7">
    <location>
        <begin position="214"/>
        <end position="234"/>
    </location>
</feature>
<dbReference type="Proteomes" id="UP000013085">
    <property type="component" value="Unassembled WGS sequence"/>
</dbReference>
<dbReference type="GO" id="GO:0008961">
    <property type="term" value="F:phosphatidylglycerol-prolipoprotein diacylglyceryl transferase activity"/>
    <property type="evidence" value="ECO:0007669"/>
    <property type="project" value="InterPro"/>
</dbReference>
<evidence type="ECO:0000256" key="4">
    <source>
        <dbReference type="ARBA" id="ARBA00022692"/>
    </source>
</evidence>
<name>A0A0E2H232_9FIRM</name>
<dbReference type="GO" id="GO:0005886">
    <property type="term" value="C:plasma membrane"/>
    <property type="evidence" value="ECO:0007669"/>
    <property type="project" value="InterPro"/>
</dbReference>
<accession>A0A0E2H232</accession>
<evidence type="ECO:0000313" key="8">
    <source>
        <dbReference type="EMBL" id="ENZ05170.1"/>
    </source>
</evidence>
<dbReference type="EMBL" id="AGYR01000083">
    <property type="protein sequence ID" value="ENZ05170.1"/>
    <property type="molecule type" value="Genomic_DNA"/>
</dbReference>
<organism evidence="8 9">
    <name type="scientific">[Clostridium] clostridioforme 90A8</name>
    <dbReference type="NCBI Taxonomy" id="999408"/>
    <lineage>
        <taxon>Bacteria</taxon>
        <taxon>Bacillati</taxon>
        <taxon>Bacillota</taxon>
        <taxon>Clostridia</taxon>
        <taxon>Lachnospirales</taxon>
        <taxon>Lachnospiraceae</taxon>
        <taxon>Enterocloster</taxon>
    </lineage>
</organism>
<dbReference type="HOGENOM" id="CLU_013386_1_2_9"/>
<keyword evidence="5 7" id="KW-1133">Transmembrane helix</keyword>
<feature type="transmembrane region" description="Helical" evidence="7">
    <location>
        <begin position="40"/>
        <end position="64"/>
    </location>
</feature>
<comment type="similarity">
    <text evidence="1">Belongs to the Lgt family.</text>
</comment>
<feature type="transmembrane region" description="Helical" evidence="7">
    <location>
        <begin position="112"/>
        <end position="135"/>
    </location>
</feature>
<sequence length="258" mass="29766">MKPNVMVIPAYALFANIGLFCMMITIYFRSRKMVIPFERLLILYLLLVAGAGIGSKFLFILTQVPKVICNFSNKHLLYVIITSGFVFYGGLFGAIIGAYVFSRYYLLDFKKLTDVITPGFAIFHIWGRIGCFFAGCCYGKEADWGVALYNEPEVLRIPIQLIESFCIFTVLLIVIWAEKKYEKNVHLLEVYIFLYAACRFVLEFFRGDAIRGKWLFLSTSQWISMFIVIVIPVLKIGSSGFKRIYQNNHVQFLKHEEK</sequence>
<dbReference type="RefSeq" id="WP_002595137.1">
    <property type="nucleotide sequence ID" value="NZ_KB851004.1"/>
</dbReference>
<dbReference type="InterPro" id="IPR001640">
    <property type="entry name" value="Lgt"/>
</dbReference>
<evidence type="ECO:0000256" key="3">
    <source>
        <dbReference type="ARBA" id="ARBA00022679"/>
    </source>
</evidence>
<feature type="transmembrane region" description="Helical" evidence="7">
    <location>
        <begin position="6"/>
        <end position="28"/>
    </location>
</feature>
<gene>
    <name evidence="8" type="ORF">HMPREF1090_05753</name>
</gene>
<evidence type="ECO:0000256" key="5">
    <source>
        <dbReference type="ARBA" id="ARBA00022989"/>
    </source>
</evidence>
<evidence type="ECO:0000256" key="2">
    <source>
        <dbReference type="ARBA" id="ARBA00022475"/>
    </source>
</evidence>
<protein>
    <recommendedName>
        <fullName evidence="10">Prolipoprotein diacylglyceryl transferase</fullName>
    </recommendedName>
</protein>
<reference evidence="8 9" key="1">
    <citation type="submission" date="2013-01" db="EMBL/GenBank/DDBJ databases">
        <title>The Genome Sequence of Clostridium clostridioforme 90A8.</title>
        <authorList>
            <consortium name="The Broad Institute Genome Sequencing Platform"/>
            <person name="Earl A."/>
            <person name="Ward D."/>
            <person name="Feldgarden M."/>
            <person name="Gevers D."/>
            <person name="Courvalin P."/>
            <person name="Lambert T."/>
            <person name="Walker B."/>
            <person name="Young S.K."/>
            <person name="Zeng Q."/>
            <person name="Gargeya S."/>
            <person name="Fitzgerald M."/>
            <person name="Haas B."/>
            <person name="Abouelleil A."/>
            <person name="Alvarado L."/>
            <person name="Arachchi H.M."/>
            <person name="Berlin A.M."/>
            <person name="Chapman S.B."/>
            <person name="Dewar J."/>
            <person name="Goldberg J."/>
            <person name="Griggs A."/>
            <person name="Gujja S."/>
            <person name="Hansen M."/>
            <person name="Howarth C."/>
            <person name="Imamovic A."/>
            <person name="Larimer J."/>
            <person name="McCowan C."/>
            <person name="Murphy C."/>
            <person name="Neiman D."/>
            <person name="Pearson M."/>
            <person name="Priest M."/>
            <person name="Roberts A."/>
            <person name="Saif S."/>
            <person name="Shea T."/>
            <person name="Sisk P."/>
            <person name="Sykes S."/>
            <person name="Wortman J."/>
            <person name="Nusbaum C."/>
            <person name="Birren B."/>
        </authorList>
    </citation>
    <scope>NUCLEOTIDE SEQUENCE [LARGE SCALE GENOMIC DNA]</scope>
    <source>
        <strain evidence="8 9">90A8</strain>
    </source>
</reference>
<evidence type="ECO:0000256" key="6">
    <source>
        <dbReference type="ARBA" id="ARBA00023136"/>
    </source>
</evidence>
<keyword evidence="2" id="KW-1003">Cell membrane</keyword>
<keyword evidence="6 7" id="KW-0472">Membrane</keyword>
<evidence type="ECO:0000256" key="7">
    <source>
        <dbReference type="SAM" id="Phobius"/>
    </source>
</evidence>
<evidence type="ECO:0000313" key="9">
    <source>
        <dbReference type="Proteomes" id="UP000013085"/>
    </source>
</evidence>
<feature type="transmembrane region" description="Helical" evidence="7">
    <location>
        <begin position="184"/>
        <end position="202"/>
    </location>
</feature>
<dbReference type="Pfam" id="PF01790">
    <property type="entry name" value="LGT"/>
    <property type="match status" value="1"/>
</dbReference>
<evidence type="ECO:0008006" key="10">
    <source>
        <dbReference type="Google" id="ProtNLM"/>
    </source>
</evidence>
<dbReference type="AlphaFoldDB" id="A0A0E2H232"/>
<feature type="transmembrane region" description="Helical" evidence="7">
    <location>
        <begin position="76"/>
        <end position="100"/>
    </location>
</feature>
<evidence type="ECO:0000256" key="1">
    <source>
        <dbReference type="ARBA" id="ARBA00007150"/>
    </source>
</evidence>
<comment type="caution">
    <text evidence="8">The sequence shown here is derived from an EMBL/GenBank/DDBJ whole genome shotgun (WGS) entry which is preliminary data.</text>
</comment>
<dbReference type="PANTHER" id="PTHR30589">
    <property type="entry name" value="PROLIPOPROTEIN DIACYLGLYCERYL TRANSFERASE"/>
    <property type="match status" value="1"/>
</dbReference>
<dbReference type="PATRIC" id="fig|999408.3.peg.6159"/>
<dbReference type="PANTHER" id="PTHR30589:SF0">
    <property type="entry name" value="PHOSPHATIDYLGLYCEROL--PROLIPOPROTEIN DIACYLGLYCERYL TRANSFERASE"/>
    <property type="match status" value="1"/>
</dbReference>
<feature type="transmembrane region" description="Helical" evidence="7">
    <location>
        <begin position="155"/>
        <end position="177"/>
    </location>
</feature>
<dbReference type="GO" id="GO:0042158">
    <property type="term" value="P:lipoprotein biosynthetic process"/>
    <property type="evidence" value="ECO:0007669"/>
    <property type="project" value="InterPro"/>
</dbReference>
<keyword evidence="3" id="KW-0808">Transferase</keyword>
<proteinExistence type="inferred from homology"/>